<dbReference type="Pfam" id="PF01699">
    <property type="entry name" value="Na_Ca_ex"/>
    <property type="match status" value="2"/>
</dbReference>
<feature type="transmembrane region" description="Helical" evidence="5">
    <location>
        <begin position="300"/>
        <end position="322"/>
    </location>
</feature>
<accession>A0ABX9XL75</accession>
<evidence type="ECO:0000256" key="4">
    <source>
        <dbReference type="ARBA" id="ARBA00023136"/>
    </source>
</evidence>
<evidence type="ECO:0000256" key="1">
    <source>
        <dbReference type="ARBA" id="ARBA00004141"/>
    </source>
</evidence>
<name>A0ABX9XL75_9PSED</name>
<feature type="transmembrane region" description="Helical" evidence="5">
    <location>
        <begin position="103"/>
        <end position="121"/>
    </location>
</feature>
<comment type="subcellular location">
    <subcellularLocation>
        <location evidence="1">Membrane</location>
        <topology evidence="1">Multi-pass membrane protein</topology>
    </subcellularLocation>
</comment>
<feature type="domain" description="Sodium/calcium exchanger membrane region" evidence="6">
    <location>
        <begin position="171"/>
        <end position="313"/>
    </location>
</feature>
<dbReference type="InterPro" id="IPR004481">
    <property type="entry name" value="K/Na/Ca-exchanger"/>
</dbReference>
<evidence type="ECO:0000256" key="3">
    <source>
        <dbReference type="ARBA" id="ARBA00022989"/>
    </source>
</evidence>
<feature type="transmembrane region" description="Helical" evidence="5">
    <location>
        <begin position="171"/>
        <end position="189"/>
    </location>
</feature>
<feature type="transmembrane region" description="Helical" evidence="5">
    <location>
        <begin position="127"/>
        <end position="143"/>
    </location>
</feature>
<dbReference type="Gene3D" id="1.20.1420.30">
    <property type="entry name" value="NCX, central ion-binding region"/>
    <property type="match status" value="2"/>
</dbReference>
<keyword evidence="2 5" id="KW-0812">Transmembrane</keyword>
<evidence type="ECO:0000259" key="6">
    <source>
        <dbReference type="Pfam" id="PF01699"/>
    </source>
</evidence>
<feature type="transmembrane region" description="Helical" evidence="5">
    <location>
        <begin position="273"/>
        <end position="293"/>
    </location>
</feature>
<evidence type="ECO:0000256" key="5">
    <source>
        <dbReference type="SAM" id="Phobius"/>
    </source>
</evidence>
<organism evidence="7 8">
    <name type="scientific">Pseudomonas neustonica</name>
    <dbReference type="NCBI Taxonomy" id="2487346"/>
    <lineage>
        <taxon>Bacteria</taxon>
        <taxon>Pseudomonadati</taxon>
        <taxon>Pseudomonadota</taxon>
        <taxon>Gammaproteobacteria</taxon>
        <taxon>Pseudomonadales</taxon>
        <taxon>Pseudomonadaceae</taxon>
        <taxon>Pseudomonas</taxon>
    </lineage>
</organism>
<dbReference type="Proteomes" id="UP000275199">
    <property type="component" value="Unassembled WGS sequence"/>
</dbReference>
<dbReference type="Gene3D" id="6.10.280.80">
    <property type="entry name" value="NCX, peripheral helical region"/>
    <property type="match status" value="1"/>
</dbReference>
<dbReference type="PANTHER" id="PTHR10846">
    <property type="entry name" value="SODIUM/POTASSIUM/CALCIUM EXCHANGER"/>
    <property type="match status" value="1"/>
</dbReference>
<dbReference type="PANTHER" id="PTHR10846:SF8">
    <property type="entry name" value="INNER MEMBRANE PROTEIN YRBG"/>
    <property type="match status" value="1"/>
</dbReference>
<keyword evidence="4 5" id="KW-0472">Membrane</keyword>
<dbReference type="InterPro" id="IPR044880">
    <property type="entry name" value="NCX_ion-bd_dom_sf"/>
</dbReference>
<feature type="transmembrane region" description="Helical" evidence="5">
    <location>
        <begin position="234"/>
        <end position="253"/>
    </location>
</feature>
<dbReference type="EMBL" id="RKKU01000008">
    <property type="protein sequence ID" value="ROZ85202.1"/>
    <property type="molecule type" value="Genomic_DNA"/>
</dbReference>
<dbReference type="RefSeq" id="WP_123889247.1">
    <property type="nucleotide sequence ID" value="NZ_JBPYCX010000015.1"/>
</dbReference>
<dbReference type="NCBIfam" id="TIGR00367">
    <property type="entry name" value="calcium/sodium antiporter"/>
    <property type="match status" value="1"/>
</dbReference>
<keyword evidence="8" id="KW-1185">Reference proteome</keyword>
<keyword evidence="3 5" id="KW-1133">Transmembrane helix</keyword>
<feature type="domain" description="Sodium/calcium exchanger membrane region" evidence="6">
    <location>
        <begin position="2"/>
        <end position="142"/>
    </location>
</feature>
<sequence length="354" mass="37071">MSWIMLIVGLVLLIFGADLLVKGAARLAASFGVPALVVGLTVVAFGTSAPELAVSVKSAWSGQAELAVANVVGSNIFNILCILGLAALISPLVVSAQLIRQDVPIMILVSAAATAMAWDGSIVKWEAALLFIGLLAYTGFLFLQGRKQGLETADADTAGLLQQKAPLWQNLALLVVGLVLLVLGARFLVQSAVQIASSFGVSDAVIGLTIVAIGTSLPEVMTSVVATLKGQRDIAIGNVVGSNIFNILCVLGLSGLVSPEPLLANMQMASLDMPVMLAVALLCLPLFFVGASLSRLEGGLFLVLYAAYVWYLIALTLNLGYLSDLRTGIIFVLVPLVAVYVTTLLGVDLRRRLR</sequence>
<comment type="caution">
    <text evidence="7">The sequence shown here is derived from an EMBL/GenBank/DDBJ whole genome shotgun (WGS) entry which is preliminary data.</text>
</comment>
<feature type="transmembrane region" description="Helical" evidence="5">
    <location>
        <begin position="76"/>
        <end position="96"/>
    </location>
</feature>
<feature type="transmembrane region" description="Helical" evidence="5">
    <location>
        <begin position="195"/>
        <end position="213"/>
    </location>
</feature>
<protein>
    <submittedName>
        <fullName evidence="7">Calcium/sodium antiporter</fullName>
    </submittedName>
</protein>
<proteinExistence type="predicted"/>
<evidence type="ECO:0000313" key="8">
    <source>
        <dbReference type="Proteomes" id="UP000275199"/>
    </source>
</evidence>
<gene>
    <name evidence="7" type="ORF">EF096_08740</name>
</gene>
<dbReference type="InterPro" id="IPR004837">
    <property type="entry name" value="NaCa_Exmemb"/>
</dbReference>
<feature type="transmembrane region" description="Helical" evidence="5">
    <location>
        <begin position="328"/>
        <end position="347"/>
    </location>
</feature>
<reference evidence="7 8" key="1">
    <citation type="submission" date="2018-11" db="EMBL/GenBank/DDBJ databases">
        <authorList>
            <person name="Jang G.I."/>
            <person name="Hwang C.Y."/>
        </authorList>
    </citation>
    <scope>NUCLEOTIDE SEQUENCE [LARGE SCALE GENOMIC DNA]</scope>
    <source>
        <strain evidence="7 8">SSM26</strain>
    </source>
</reference>
<evidence type="ECO:0000256" key="2">
    <source>
        <dbReference type="ARBA" id="ARBA00022692"/>
    </source>
</evidence>
<evidence type="ECO:0000313" key="7">
    <source>
        <dbReference type="EMBL" id="ROZ85202.1"/>
    </source>
</evidence>